<dbReference type="GO" id="GO:0071555">
    <property type="term" value="P:cell wall organization"/>
    <property type="evidence" value="ECO:0007669"/>
    <property type="project" value="UniProtKB-KW"/>
</dbReference>
<gene>
    <name evidence="16" type="ORF">A3E61_00705</name>
</gene>
<sequence length="422" mass="46096">MKFIVNGGRRLEGEIKVLGSKNAATPIISATILTSRPCVIENVPKIGDVATLLAILASMGSEISWLGERTLRIVNKDIDPKKIDLHLVRRIRSSVLLVAPILARFGEFVTGTPGGCHIGVRPLDAHLESFKDLGIEVNYNATKDLYRLKTPKKYDKSSVILKEFSVTATENLMMLGYKIPSLEINLAAAEPHVQDLGAFLKKLGMSIEGLGTHLISIKGANKINSSKEVKHSIISDPIEAGTFFILGALTGNLRIKKVPVNYLTAPLHKLKEFGVDFSVTEDTVTVKKGFGKLKGIKIQTLPYPGFPTDLQAPYGVLATQSRGESLIFDTLYEGRLRYIKELAKMGAKAKILDPHRAIIYGRTPLHGASIKSLDLRAGATLVIAALTAKGKSILNDAEQIDRGYEKLEERLRLLGADITRTK</sequence>
<comment type="similarity">
    <text evidence="10">Belongs to the EPSP synthase family. MurA subfamily.</text>
</comment>
<name>A0A1G1Z301_9BACT</name>
<keyword evidence="4" id="KW-0132">Cell division</keyword>
<dbReference type="Gene3D" id="3.65.10.10">
    <property type="entry name" value="Enolpyruvate transferase domain"/>
    <property type="match status" value="2"/>
</dbReference>
<comment type="subcellular location">
    <subcellularLocation>
        <location evidence="1">Cytoplasm</location>
    </subcellularLocation>
</comment>
<dbReference type="GO" id="GO:0005737">
    <property type="term" value="C:cytoplasm"/>
    <property type="evidence" value="ECO:0007669"/>
    <property type="project" value="UniProtKB-SubCell"/>
</dbReference>
<dbReference type="NCBIfam" id="NF006873">
    <property type="entry name" value="PRK09369.1"/>
    <property type="match status" value="1"/>
</dbReference>
<dbReference type="InterPro" id="IPR005750">
    <property type="entry name" value="UDP_GlcNAc_COvinyl_MurA"/>
</dbReference>
<keyword evidence="8" id="KW-0131">Cell cycle</keyword>
<comment type="catalytic activity">
    <reaction evidence="13">
        <text>phosphoenolpyruvate + UDP-N-acetyl-alpha-D-glucosamine = UDP-N-acetyl-3-O-(1-carboxyvinyl)-alpha-D-glucosamine + phosphate</text>
        <dbReference type="Rhea" id="RHEA:18681"/>
        <dbReference type="ChEBI" id="CHEBI:43474"/>
        <dbReference type="ChEBI" id="CHEBI:57705"/>
        <dbReference type="ChEBI" id="CHEBI:58702"/>
        <dbReference type="ChEBI" id="CHEBI:68483"/>
        <dbReference type="EC" id="2.5.1.7"/>
    </reaction>
</comment>
<keyword evidence="9" id="KW-0961">Cell wall biogenesis/degradation</keyword>
<evidence type="ECO:0000313" key="16">
    <source>
        <dbReference type="EMBL" id="OGY58894.1"/>
    </source>
</evidence>
<evidence type="ECO:0000256" key="7">
    <source>
        <dbReference type="ARBA" id="ARBA00022984"/>
    </source>
</evidence>
<evidence type="ECO:0000256" key="12">
    <source>
        <dbReference type="ARBA" id="ARBA00039754"/>
    </source>
</evidence>
<dbReference type="CDD" id="cd01555">
    <property type="entry name" value="UdpNAET"/>
    <property type="match status" value="1"/>
</dbReference>
<dbReference type="Pfam" id="PF00275">
    <property type="entry name" value="EPSP_synthase"/>
    <property type="match status" value="1"/>
</dbReference>
<evidence type="ECO:0000256" key="8">
    <source>
        <dbReference type="ARBA" id="ARBA00023306"/>
    </source>
</evidence>
<dbReference type="InterPro" id="IPR050068">
    <property type="entry name" value="MurA_subfamily"/>
</dbReference>
<dbReference type="GO" id="GO:0008360">
    <property type="term" value="P:regulation of cell shape"/>
    <property type="evidence" value="ECO:0007669"/>
    <property type="project" value="UniProtKB-KW"/>
</dbReference>
<evidence type="ECO:0000256" key="1">
    <source>
        <dbReference type="ARBA" id="ARBA00004496"/>
    </source>
</evidence>
<dbReference type="InterPro" id="IPR013792">
    <property type="entry name" value="RNA3'P_cycl/enolpyr_Trfase_a/b"/>
</dbReference>
<dbReference type="Proteomes" id="UP000178259">
    <property type="component" value="Unassembled WGS sequence"/>
</dbReference>
<proteinExistence type="inferred from homology"/>
<organism evidence="16 17">
    <name type="scientific">Candidatus Colwellbacteria bacterium RIFCSPHIGHO2_12_FULL_43_12</name>
    <dbReference type="NCBI Taxonomy" id="1797688"/>
    <lineage>
        <taxon>Bacteria</taxon>
        <taxon>Candidatus Colwelliibacteriota</taxon>
    </lineage>
</organism>
<evidence type="ECO:0000259" key="15">
    <source>
        <dbReference type="Pfam" id="PF00275"/>
    </source>
</evidence>
<dbReference type="GO" id="GO:0051301">
    <property type="term" value="P:cell division"/>
    <property type="evidence" value="ECO:0007669"/>
    <property type="project" value="UniProtKB-KW"/>
</dbReference>
<evidence type="ECO:0000256" key="3">
    <source>
        <dbReference type="ARBA" id="ARBA00022490"/>
    </source>
</evidence>
<reference evidence="16 17" key="1">
    <citation type="journal article" date="2016" name="Nat. Commun.">
        <title>Thousands of microbial genomes shed light on interconnected biogeochemical processes in an aquifer system.</title>
        <authorList>
            <person name="Anantharaman K."/>
            <person name="Brown C.T."/>
            <person name="Hug L.A."/>
            <person name="Sharon I."/>
            <person name="Castelle C.J."/>
            <person name="Probst A.J."/>
            <person name="Thomas B.C."/>
            <person name="Singh A."/>
            <person name="Wilkins M.J."/>
            <person name="Karaoz U."/>
            <person name="Brodie E.L."/>
            <person name="Williams K.H."/>
            <person name="Hubbard S.S."/>
            <person name="Banfield J.F."/>
        </authorList>
    </citation>
    <scope>NUCLEOTIDE SEQUENCE [LARGE SCALE GENOMIC DNA]</scope>
</reference>
<dbReference type="PANTHER" id="PTHR43783">
    <property type="entry name" value="UDP-N-ACETYLGLUCOSAMINE 1-CARBOXYVINYLTRANSFERASE"/>
    <property type="match status" value="1"/>
</dbReference>
<dbReference type="InterPro" id="IPR036968">
    <property type="entry name" value="Enolpyruvate_Tfrase_sf"/>
</dbReference>
<feature type="domain" description="Enolpyruvate transferase" evidence="15">
    <location>
        <begin position="6"/>
        <end position="411"/>
    </location>
</feature>
<evidence type="ECO:0000256" key="14">
    <source>
        <dbReference type="NCBIfam" id="TIGR01072"/>
    </source>
</evidence>
<evidence type="ECO:0000256" key="5">
    <source>
        <dbReference type="ARBA" id="ARBA00022679"/>
    </source>
</evidence>
<dbReference type="AlphaFoldDB" id="A0A1G1Z301"/>
<comment type="caution">
    <text evidence="16">The sequence shown here is derived from an EMBL/GenBank/DDBJ whole genome shotgun (WGS) entry which is preliminary data.</text>
</comment>
<dbReference type="EMBL" id="MHIW01000013">
    <property type="protein sequence ID" value="OGY58894.1"/>
    <property type="molecule type" value="Genomic_DNA"/>
</dbReference>
<keyword evidence="7" id="KW-0573">Peptidoglycan synthesis</keyword>
<evidence type="ECO:0000256" key="13">
    <source>
        <dbReference type="ARBA" id="ARBA00047527"/>
    </source>
</evidence>
<dbReference type="GO" id="GO:0009252">
    <property type="term" value="P:peptidoglycan biosynthetic process"/>
    <property type="evidence" value="ECO:0007669"/>
    <property type="project" value="UniProtKB-UniRule"/>
</dbReference>
<dbReference type="NCBIfam" id="TIGR01072">
    <property type="entry name" value="murA"/>
    <property type="match status" value="1"/>
</dbReference>
<dbReference type="EC" id="2.5.1.7" evidence="11 14"/>
<evidence type="ECO:0000256" key="10">
    <source>
        <dbReference type="ARBA" id="ARBA00038367"/>
    </source>
</evidence>
<comment type="pathway">
    <text evidence="2">Cell wall biogenesis; peptidoglycan biosynthesis.</text>
</comment>
<evidence type="ECO:0000256" key="2">
    <source>
        <dbReference type="ARBA" id="ARBA00004752"/>
    </source>
</evidence>
<dbReference type="SUPFAM" id="SSF55205">
    <property type="entry name" value="EPT/RTPC-like"/>
    <property type="match status" value="1"/>
</dbReference>
<evidence type="ECO:0000256" key="9">
    <source>
        <dbReference type="ARBA" id="ARBA00023316"/>
    </source>
</evidence>
<dbReference type="PANTHER" id="PTHR43783:SF1">
    <property type="entry name" value="UDP-N-ACETYLGLUCOSAMINE 1-CARBOXYVINYLTRANSFERASE"/>
    <property type="match status" value="1"/>
</dbReference>
<evidence type="ECO:0000256" key="6">
    <source>
        <dbReference type="ARBA" id="ARBA00022960"/>
    </source>
</evidence>
<evidence type="ECO:0000256" key="4">
    <source>
        <dbReference type="ARBA" id="ARBA00022618"/>
    </source>
</evidence>
<keyword evidence="3" id="KW-0963">Cytoplasm</keyword>
<dbReference type="InterPro" id="IPR001986">
    <property type="entry name" value="Enolpyruvate_Tfrase_dom"/>
</dbReference>
<dbReference type="GO" id="GO:0008760">
    <property type="term" value="F:UDP-N-acetylglucosamine 1-carboxyvinyltransferase activity"/>
    <property type="evidence" value="ECO:0007669"/>
    <property type="project" value="UniProtKB-UniRule"/>
</dbReference>
<dbReference type="GO" id="GO:0019277">
    <property type="term" value="P:UDP-N-acetylgalactosamine biosynthetic process"/>
    <property type="evidence" value="ECO:0007669"/>
    <property type="project" value="InterPro"/>
</dbReference>
<keyword evidence="5 16" id="KW-0808">Transferase</keyword>
<protein>
    <recommendedName>
        <fullName evidence="12 14">UDP-N-acetylglucosamine 1-carboxyvinyltransferase</fullName>
        <ecNumber evidence="11 14">2.5.1.7</ecNumber>
    </recommendedName>
</protein>
<evidence type="ECO:0000256" key="11">
    <source>
        <dbReference type="ARBA" id="ARBA00039108"/>
    </source>
</evidence>
<accession>A0A1G1Z301</accession>
<keyword evidence="6" id="KW-0133">Cell shape</keyword>
<evidence type="ECO:0000313" key="17">
    <source>
        <dbReference type="Proteomes" id="UP000178259"/>
    </source>
</evidence>